<name>A0A0F9PU41_9ZZZZ</name>
<gene>
    <name evidence="1" type="ORF">LCGC14_0786170</name>
</gene>
<dbReference type="Pfam" id="PF04390">
    <property type="entry name" value="LptE"/>
    <property type="match status" value="1"/>
</dbReference>
<dbReference type="GO" id="GO:0019867">
    <property type="term" value="C:outer membrane"/>
    <property type="evidence" value="ECO:0007669"/>
    <property type="project" value="InterPro"/>
</dbReference>
<dbReference type="AlphaFoldDB" id="A0A0F9PU41"/>
<dbReference type="PROSITE" id="PS51257">
    <property type="entry name" value="PROKAR_LIPOPROTEIN"/>
    <property type="match status" value="1"/>
</dbReference>
<protein>
    <recommendedName>
        <fullName evidence="2">LPS-assembly lipoprotein</fullName>
    </recommendedName>
</protein>
<accession>A0A0F9PU41</accession>
<dbReference type="EMBL" id="LAZR01002056">
    <property type="protein sequence ID" value="KKN35185.1"/>
    <property type="molecule type" value="Genomic_DNA"/>
</dbReference>
<proteinExistence type="predicted"/>
<sequence length="161" mass="17399">MLLRKCRFLLALPLLALAACGFQPVYGVNGSGSVLRNSVQVEAPDDVYSYTLVREIETRLGRAPVPRFALELTVAIAQEGLAIDSTNNTTRYNLIGKVDFILRNLASDQVESSGAVENFTGYSATGTTVATLAAEHDAQSRLMTMLADQIVTQLYAANLSR</sequence>
<comment type="caution">
    <text evidence="1">The sequence shown here is derived from an EMBL/GenBank/DDBJ whole genome shotgun (WGS) entry which is preliminary data.</text>
</comment>
<dbReference type="InterPro" id="IPR007485">
    <property type="entry name" value="LPS_assembly_LptE"/>
</dbReference>
<organism evidence="1">
    <name type="scientific">marine sediment metagenome</name>
    <dbReference type="NCBI Taxonomy" id="412755"/>
    <lineage>
        <taxon>unclassified sequences</taxon>
        <taxon>metagenomes</taxon>
        <taxon>ecological metagenomes</taxon>
    </lineage>
</organism>
<dbReference type="GO" id="GO:0043165">
    <property type="term" value="P:Gram-negative-bacterium-type cell outer membrane assembly"/>
    <property type="evidence" value="ECO:0007669"/>
    <property type="project" value="InterPro"/>
</dbReference>
<reference evidence="1" key="1">
    <citation type="journal article" date="2015" name="Nature">
        <title>Complex archaea that bridge the gap between prokaryotes and eukaryotes.</title>
        <authorList>
            <person name="Spang A."/>
            <person name="Saw J.H."/>
            <person name="Jorgensen S.L."/>
            <person name="Zaremba-Niedzwiedzka K."/>
            <person name="Martijn J."/>
            <person name="Lind A.E."/>
            <person name="van Eijk R."/>
            <person name="Schleper C."/>
            <person name="Guy L."/>
            <person name="Ettema T.J."/>
        </authorList>
    </citation>
    <scope>NUCLEOTIDE SEQUENCE</scope>
</reference>
<dbReference type="Gene3D" id="3.30.160.150">
    <property type="entry name" value="Lipoprotein like domain"/>
    <property type="match status" value="1"/>
</dbReference>
<evidence type="ECO:0008006" key="2">
    <source>
        <dbReference type="Google" id="ProtNLM"/>
    </source>
</evidence>
<evidence type="ECO:0000313" key="1">
    <source>
        <dbReference type="EMBL" id="KKN35185.1"/>
    </source>
</evidence>